<dbReference type="PROSITE" id="PS51257">
    <property type="entry name" value="PROKAR_LIPOPROTEIN"/>
    <property type="match status" value="1"/>
</dbReference>
<dbReference type="AlphaFoldDB" id="A0A1V9E9Z0"/>
<dbReference type="STRING" id="354355.SAMN05660816_03116"/>
<accession>A0A1V9E9Z0</accession>
<dbReference type="RefSeq" id="WP_081203329.1">
    <property type="nucleotide sequence ID" value="NZ_FOCZ01000005.1"/>
</dbReference>
<evidence type="ECO:0000313" key="8">
    <source>
        <dbReference type="EMBL" id="OQP42916.1"/>
    </source>
</evidence>
<dbReference type="Proteomes" id="UP000192610">
    <property type="component" value="Unassembled WGS sequence"/>
</dbReference>
<evidence type="ECO:0000256" key="3">
    <source>
        <dbReference type="ARBA" id="ARBA00022729"/>
    </source>
</evidence>
<organism evidence="8 9">
    <name type="scientific">Niastella yeongjuensis</name>
    <dbReference type="NCBI Taxonomy" id="354355"/>
    <lineage>
        <taxon>Bacteria</taxon>
        <taxon>Pseudomonadati</taxon>
        <taxon>Bacteroidota</taxon>
        <taxon>Chitinophagia</taxon>
        <taxon>Chitinophagales</taxon>
        <taxon>Chitinophagaceae</taxon>
        <taxon>Niastella</taxon>
    </lineage>
</organism>
<comment type="caution">
    <text evidence="8">The sequence shown here is derived from an EMBL/GenBank/DDBJ whole genome shotgun (WGS) entry which is preliminary data.</text>
</comment>
<comment type="similarity">
    <text evidence="2">Belongs to the SusD family.</text>
</comment>
<dbReference type="InterPro" id="IPR012944">
    <property type="entry name" value="SusD_RagB_dom"/>
</dbReference>
<feature type="domain" description="RagB/SusD" evidence="6">
    <location>
        <begin position="352"/>
        <end position="511"/>
    </location>
</feature>
<dbReference type="Pfam" id="PF14322">
    <property type="entry name" value="SusD-like_3"/>
    <property type="match status" value="1"/>
</dbReference>
<keyword evidence="9" id="KW-1185">Reference proteome</keyword>
<reference evidence="9" key="1">
    <citation type="submission" date="2016-04" db="EMBL/GenBank/DDBJ databases">
        <authorList>
            <person name="Chen L."/>
            <person name="Zhuang W."/>
            <person name="Wang G."/>
        </authorList>
    </citation>
    <scope>NUCLEOTIDE SEQUENCE [LARGE SCALE GENOMIC DNA]</scope>
    <source>
        <strain evidence="9">17621</strain>
    </source>
</reference>
<sequence length="511" mass="56971">MKIYPFILFALVVITGCQKLDEDPKGNLTPESFTSQKDLDAAVAGIYEVYAWDGAYGFTSRMCSYFGSDDLTTDPGLNKQDQRDFDRLNGSSTNGSLNAQWEGPWRAIYNANNVIANYQRIKGDENLKARAAGQAYFLRAWGYYMLVRTFGQLPLVLTPIDADARPPREEVSKIYEAIISDLKLAQTMLPAPNASNYPWKSEPGRANQFAATALLADVYLTMTGWPINQTSYYALAATEAESLIKQNFYDLNTPYDKVFSTNGSSESVFSLYFKVSGNLPQRGFGASCVPLDESGIDASGGWDDYYPEINFYLKAPACTRTDATFYTTLKLKQPGNVFKLVPWHSTETHAGHPYYKKFRSGLNGDGVKETDTSILSIQASTNKALDIIRYPMTLLDYAEASAMANNAPTADSYNAINLVRKRAGLPNLTPNLSATAFRDSVVFERAYEFAGEFGMRWFDVVRLQLLPTINGDRHASENPIVPTAINNRYLAPIPFNEMLRNQAVWKQNSGY</sequence>
<evidence type="ECO:0000256" key="2">
    <source>
        <dbReference type="ARBA" id="ARBA00006275"/>
    </source>
</evidence>
<evidence type="ECO:0000259" key="6">
    <source>
        <dbReference type="Pfam" id="PF07980"/>
    </source>
</evidence>
<evidence type="ECO:0008006" key="10">
    <source>
        <dbReference type="Google" id="ProtNLM"/>
    </source>
</evidence>
<feature type="domain" description="SusD-like N-terminal" evidence="7">
    <location>
        <begin position="20"/>
        <end position="220"/>
    </location>
</feature>
<evidence type="ECO:0000256" key="4">
    <source>
        <dbReference type="ARBA" id="ARBA00023136"/>
    </source>
</evidence>
<dbReference type="EMBL" id="LVXG01000056">
    <property type="protein sequence ID" value="OQP42916.1"/>
    <property type="molecule type" value="Genomic_DNA"/>
</dbReference>
<dbReference type="InterPro" id="IPR011990">
    <property type="entry name" value="TPR-like_helical_dom_sf"/>
</dbReference>
<dbReference type="Gene3D" id="1.25.40.390">
    <property type="match status" value="1"/>
</dbReference>
<comment type="subcellular location">
    <subcellularLocation>
        <location evidence="1">Cell outer membrane</location>
    </subcellularLocation>
</comment>
<evidence type="ECO:0000313" key="9">
    <source>
        <dbReference type="Proteomes" id="UP000192610"/>
    </source>
</evidence>
<keyword evidence="4" id="KW-0472">Membrane</keyword>
<protein>
    <recommendedName>
        <fullName evidence="10">Carbohydrate-binding protein SusD</fullName>
    </recommendedName>
</protein>
<evidence type="ECO:0000256" key="5">
    <source>
        <dbReference type="ARBA" id="ARBA00023237"/>
    </source>
</evidence>
<gene>
    <name evidence="8" type="ORF">A4H97_12245</name>
</gene>
<dbReference type="SUPFAM" id="SSF48452">
    <property type="entry name" value="TPR-like"/>
    <property type="match status" value="1"/>
</dbReference>
<dbReference type="InterPro" id="IPR033985">
    <property type="entry name" value="SusD-like_N"/>
</dbReference>
<evidence type="ECO:0000256" key="1">
    <source>
        <dbReference type="ARBA" id="ARBA00004442"/>
    </source>
</evidence>
<keyword evidence="5" id="KW-0998">Cell outer membrane</keyword>
<dbReference type="GO" id="GO:0009279">
    <property type="term" value="C:cell outer membrane"/>
    <property type="evidence" value="ECO:0007669"/>
    <property type="project" value="UniProtKB-SubCell"/>
</dbReference>
<dbReference type="Pfam" id="PF07980">
    <property type="entry name" value="SusD_RagB"/>
    <property type="match status" value="1"/>
</dbReference>
<proteinExistence type="inferred from homology"/>
<evidence type="ECO:0000259" key="7">
    <source>
        <dbReference type="Pfam" id="PF14322"/>
    </source>
</evidence>
<dbReference type="OrthoDB" id="5694214at2"/>
<dbReference type="CDD" id="cd08977">
    <property type="entry name" value="SusD"/>
    <property type="match status" value="1"/>
</dbReference>
<name>A0A1V9E9Z0_9BACT</name>
<keyword evidence="3" id="KW-0732">Signal</keyword>